<keyword evidence="2" id="KW-1003">Cell membrane</keyword>
<keyword evidence="5 6" id="KW-0472">Membrane</keyword>
<dbReference type="InterPro" id="IPR029044">
    <property type="entry name" value="Nucleotide-diphossugar_trans"/>
</dbReference>
<feature type="transmembrane region" description="Helical" evidence="6">
    <location>
        <begin position="6"/>
        <end position="25"/>
    </location>
</feature>
<dbReference type="Pfam" id="PF00535">
    <property type="entry name" value="Glycos_transf_2"/>
    <property type="match status" value="1"/>
</dbReference>
<accession>H8KND0</accession>
<feature type="transmembrane region" description="Helical" evidence="6">
    <location>
        <begin position="273"/>
        <end position="293"/>
    </location>
</feature>
<dbReference type="EMBL" id="CP003349">
    <property type="protein sequence ID" value="AFD09463.1"/>
    <property type="molecule type" value="Genomic_DNA"/>
</dbReference>
<dbReference type="SUPFAM" id="SSF53448">
    <property type="entry name" value="Nucleotide-diphospho-sugar transferases"/>
    <property type="match status" value="1"/>
</dbReference>
<dbReference type="PANTHER" id="PTHR43646:SF2">
    <property type="entry name" value="GLYCOSYLTRANSFERASE 2-LIKE DOMAIN-CONTAINING PROTEIN"/>
    <property type="match status" value="1"/>
</dbReference>
<evidence type="ECO:0000313" key="8">
    <source>
        <dbReference type="EMBL" id="AFD09463.1"/>
    </source>
</evidence>
<dbReference type="OrthoDB" id="9800276at2"/>
<gene>
    <name evidence="8" type="ordered locus">Solca_4473</name>
</gene>
<evidence type="ECO:0000259" key="7">
    <source>
        <dbReference type="Pfam" id="PF00535"/>
    </source>
</evidence>
<keyword evidence="4 8" id="KW-0808">Transferase</keyword>
<evidence type="ECO:0000256" key="1">
    <source>
        <dbReference type="ARBA" id="ARBA00004236"/>
    </source>
</evidence>
<feature type="transmembrane region" description="Helical" evidence="6">
    <location>
        <begin position="329"/>
        <end position="351"/>
    </location>
</feature>
<dbReference type="AlphaFoldDB" id="H8KND0"/>
<dbReference type="GO" id="GO:0016757">
    <property type="term" value="F:glycosyltransferase activity"/>
    <property type="evidence" value="ECO:0007669"/>
    <property type="project" value="UniProtKB-KW"/>
</dbReference>
<sequence>MIIVLTAVTVFLVIRFCVTLFNFISKPKLTKTFRRYNELVSILIPARNEGDNILPLLESIKEQDYDNYEVIILDDGSSDNTFALASAFAKDDKRFRVIAGEPLPKDWLGKNFACHQLSEQASGEFLLFVDADQKLKKGLINSSIYRMKVFRLAVLSLFADQRMHTLGERLVVPLLNYILLTLLPLRLVSMTKWPAFSAASGQFMMFDATIYRRNQWHEEVKKDINEDVEIMKLLKSKGYKGDVLLANGFLECRMYTSYFDGLQGLSKNLLVEFGYSVIGLLVYLILIFFGYSILFMLPSYELLGVVVFLVVGMRFMVSSMSNQNILLNFLLHPLQMITIVLVSILSIHKYMTKSIQWKGRKILQ</sequence>
<evidence type="ECO:0000256" key="5">
    <source>
        <dbReference type="ARBA" id="ARBA00023136"/>
    </source>
</evidence>
<evidence type="ECO:0000313" key="9">
    <source>
        <dbReference type="Proteomes" id="UP000007590"/>
    </source>
</evidence>
<dbReference type="Proteomes" id="UP000007590">
    <property type="component" value="Chromosome"/>
</dbReference>
<dbReference type="HOGENOM" id="CLU_038143_0_0_10"/>
<evidence type="ECO:0000256" key="4">
    <source>
        <dbReference type="ARBA" id="ARBA00022679"/>
    </source>
</evidence>
<dbReference type="eggNOG" id="COG1215">
    <property type="taxonomic scope" value="Bacteria"/>
</dbReference>
<proteinExistence type="predicted"/>
<keyword evidence="6" id="KW-0812">Transmembrane</keyword>
<dbReference type="InterPro" id="IPR001173">
    <property type="entry name" value="Glyco_trans_2-like"/>
</dbReference>
<dbReference type="KEGG" id="scn:Solca_4473"/>
<organism evidence="8 9">
    <name type="scientific">Solitalea canadensis (strain ATCC 29591 / DSM 3403 / JCM 21819 / LMG 8368 / NBRC 15130 / NCIMB 12057 / USAM 9D)</name>
    <name type="common">Flexibacter canadensis</name>
    <dbReference type="NCBI Taxonomy" id="929556"/>
    <lineage>
        <taxon>Bacteria</taxon>
        <taxon>Pseudomonadati</taxon>
        <taxon>Bacteroidota</taxon>
        <taxon>Sphingobacteriia</taxon>
        <taxon>Sphingobacteriales</taxon>
        <taxon>Sphingobacteriaceae</taxon>
        <taxon>Solitalea</taxon>
    </lineage>
</organism>
<dbReference type="RefSeq" id="WP_014682685.1">
    <property type="nucleotide sequence ID" value="NC_017770.1"/>
</dbReference>
<feature type="domain" description="Glycosyltransferase 2-like" evidence="7">
    <location>
        <begin position="41"/>
        <end position="147"/>
    </location>
</feature>
<evidence type="ECO:0000256" key="6">
    <source>
        <dbReference type="SAM" id="Phobius"/>
    </source>
</evidence>
<comment type="subcellular location">
    <subcellularLocation>
        <location evidence="1">Cell membrane</location>
    </subcellularLocation>
</comment>
<dbReference type="PANTHER" id="PTHR43646">
    <property type="entry name" value="GLYCOSYLTRANSFERASE"/>
    <property type="match status" value="1"/>
</dbReference>
<name>H8KND0_SOLCM</name>
<dbReference type="CDD" id="cd00761">
    <property type="entry name" value="Glyco_tranf_GTA_type"/>
    <property type="match status" value="1"/>
</dbReference>
<evidence type="ECO:0000256" key="3">
    <source>
        <dbReference type="ARBA" id="ARBA00022676"/>
    </source>
</evidence>
<dbReference type="Gene3D" id="3.90.550.10">
    <property type="entry name" value="Spore Coat Polysaccharide Biosynthesis Protein SpsA, Chain A"/>
    <property type="match status" value="1"/>
</dbReference>
<evidence type="ECO:0000256" key="2">
    <source>
        <dbReference type="ARBA" id="ARBA00022475"/>
    </source>
</evidence>
<keyword evidence="3" id="KW-0328">Glycosyltransferase</keyword>
<dbReference type="STRING" id="929556.Solca_4473"/>
<keyword evidence="9" id="KW-1185">Reference proteome</keyword>
<dbReference type="GO" id="GO:0005886">
    <property type="term" value="C:plasma membrane"/>
    <property type="evidence" value="ECO:0007669"/>
    <property type="project" value="UniProtKB-SubCell"/>
</dbReference>
<reference evidence="8" key="1">
    <citation type="submission" date="2012-02" db="EMBL/GenBank/DDBJ databases">
        <title>The complete genome of Solitalea canadensis DSM 3403.</title>
        <authorList>
            <consortium name="US DOE Joint Genome Institute (JGI-PGF)"/>
            <person name="Lucas S."/>
            <person name="Copeland A."/>
            <person name="Lapidus A."/>
            <person name="Glavina del Rio T."/>
            <person name="Dalin E."/>
            <person name="Tice H."/>
            <person name="Bruce D."/>
            <person name="Goodwin L."/>
            <person name="Pitluck S."/>
            <person name="Peters L."/>
            <person name="Ovchinnikova G."/>
            <person name="Lu M."/>
            <person name="Kyrpides N."/>
            <person name="Mavromatis K."/>
            <person name="Ivanova N."/>
            <person name="Brettin T."/>
            <person name="Detter J.C."/>
            <person name="Han C."/>
            <person name="Larimer F."/>
            <person name="Land M."/>
            <person name="Hauser L."/>
            <person name="Markowitz V."/>
            <person name="Cheng J.-F."/>
            <person name="Hugenholtz P."/>
            <person name="Woyke T."/>
            <person name="Wu D."/>
            <person name="Spring S."/>
            <person name="Schroeder M."/>
            <person name="Kopitz M."/>
            <person name="Brambilla E."/>
            <person name="Klenk H.-P."/>
            <person name="Eisen J.A."/>
        </authorList>
    </citation>
    <scope>NUCLEOTIDE SEQUENCE</scope>
    <source>
        <strain evidence="8">DSM 3403</strain>
    </source>
</reference>
<keyword evidence="6" id="KW-1133">Transmembrane helix</keyword>
<feature type="transmembrane region" description="Helical" evidence="6">
    <location>
        <begin position="300"/>
        <end position="317"/>
    </location>
</feature>
<protein>
    <submittedName>
        <fullName evidence="8">Glycosyl transferase</fullName>
    </submittedName>
</protein>